<dbReference type="Proteomes" id="UP000216339">
    <property type="component" value="Unassembled WGS sequence"/>
</dbReference>
<evidence type="ECO:0000259" key="3">
    <source>
        <dbReference type="Pfam" id="PF02371"/>
    </source>
</evidence>
<dbReference type="InterPro" id="IPR003346">
    <property type="entry name" value="Transposase_20"/>
</dbReference>
<evidence type="ECO:0000313" key="4">
    <source>
        <dbReference type="EMBL" id="PAP75084.1"/>
    </source>
</evidence>
<feature type="domain" description="Transposase IS110-like N-terminal" evidence="2">
    <location>
        <begin position="6"/>
        <end position="148"/>
    </location>
</feature>
<keyword evidence="5" id="KW-1185">Reference proteome</keyword>
<dbReference type="EMBL" id="MQWD01000001">
    <property type="protein sequence ID" value="PAP75084.1"/>
    <property type="molecule type" value="Genomic_DNA"/>
</dbReference>
<dbReference type="NCBIfam" id="NF033542">
    <property type="entry name" value="transpos_IS110"/>
    <property type="match status" value="1"/>
</dbReference>
<dbReference type="Pfam" id="PF01548">
    <property type="entry name" value="DEDD_Tnp_IS110"/>
    <property type="match status" value="1"/>
</dbReference>
<feature type="domain" description="Transposase IS116/IS110/IS902 C-terminal" evidence="3">
    <location>
        <begin position="196"/>
        <end position="279"/>
    </location>
</feature>
<evidence type="ECO:0000313" key="5">
    <source>
        <dbReference type="Proteomes" id="UP000216339"/>
    </source>
</evidence>
<dbReference type="GO" id="GO:0003677">
    <property type="term" value="F:DNA binding"/>
    <property type="evidence" value="ECO:0007669"/>
    <property type="project" value="InterPro"/>
</dbReference>
<dbReference type="InterPro" id="IPR047650">
    <property type="entry name" value="Transpos_IS110"/>
</dbReference>
<sequence length="358" mass="39833">MTYFTGLDLHKRSVTATTLDAEGAVVATAKVPCRAPALRAYFAQIPGDHAATVECTTGWYWVKDAISSEVHLHLAHAKGVKAIAAAKVKTDAADAKMLAHLLRTDLLPEAHMISDEMRPLRDVLRTRLRLVERRVAAQNSIARLLEKHNVRDVADLDALGQLQAQCHIEQAESLHAQIKRLEKALHPHLVPDDDVQRLLRVPGIGKAGAFTVRLEVDDIARFPTERQFFSYCRLVPGADNSGERARHKRSRDGNRYLKLAFSHAAVRALQYYPEVRAWYGTKKRKKPEAVARALVAKEMARIVYHVLRKQEDFNGRFKGRPLSRAKKEQWPLLPSPASITGAGEGPVLRPPSAGMGGE</sequence>
<dbReference type="OrthoDB" id="1523051at2"/>
<dbReference type="AlphaFoldDB" id="A0A271IWA1"/>
<reference evidence="4 5" key="1">
    <citation type="submission" date="2016-11" db="EMBL/GenBank/DDBJ databases">
        <title>Study of marine rhodopsin-containing bacteria.</title>
        <authorList>
            <person name="Yoshizawa S."/>
            <person name="Kumagai Y."/>
            <person name="Kogure K."/>
        </authorList>
    </citation>
    <scope>NUCLEOTIDE SEQUENCE [LARGE SCALE GENOMIC DNA]</scope>
    <source>
        <strain evidence="4 5">SAORIC-28</strain>
    </source>
</reference>
<dbReference type="GO" id="GO:0006313">
    <property type="term" value="P:DNA transposition"/>
    <property type="evidence" value="ECO:0007669"/>
    <property type="project" value="InterPro"/>
</dbReference>
<dbReference type="GO" id="GO:0004803">
    <property type="term" value="F:transposase activity"/>
    <property type="evidence" value="ECO:0007669"/>
    <property type="project" value="InterPro"/>
</dbReference>
<evidence type="ECO:0000256" key="1">
    <source>
        <dbReference type="SAM" id="MobiDB-lite"/>
    </source>
</evidence>
<gene>
    <name evidence="4" type="ORF">BSZ37_00765</name>
</gene>
<accession>A0A271IWA1</accession>
<organism evidence="4 5">
    <name type="scientific">Rubrivirga marina</name>
    <dbReference type="NCBI Taxonomy" id="1196024"/>
    <lineage>
        <taxon>Bacteria</taxon>
        <taxon>Pseudomonadati</taxon>
        <taxon>Rhodothermota</taxon>
        <taxon>Rhodothermia</taxon>
        <taxon>Rhodothermales</taxon>
        <taxon>Rubricoccaceae</taxon>
        <taxon>Rubrivirga</taxon>
    </lineage>
</organism>
<evidence type="ECO:0000259" key="2">
    <source>
        <dbReference type="Pfam" id="PF01548"/>
    </source>
</evidence>
<proteinExistence type="predicted"/>
<dbReference type="RefSeq" id="WP_095508711.1">
    <property type="nucleotide sequence ID" value="NZ_MQWD01000001.1"/>
</dbReference>
<comment type="caution">
    <text evidence="4">The sequence shown here is derived from an EMBL/GenBank/DDBJ whole genome shotgun (WGS) entry which is preliminary data.</text>
</comment>
<dbReference type="Pfam" id="PF02371">
    <property type="entry name" value="Transposase_20"/>
    <property type="match status" value="1"/>
</dbReference>
<dbReference type="PANTHER" id="PTHR33055">
    <property type="entry name" value="TRANSPOSASE FOR INSERTION SEQUENCE ELEMENT IS1111A"/>
    <property type="match status" value="1"/>
</dbReference>
<protein>
    <submittedName>
        <fullName evidence="4">Uncharacterized protein</fullName>
    </submittedName>
</protein>
<name>A0A271IWA1_9BACT</name>
<dbReference type="InterPro" id="IPR002525">
    <property type="entry name" value="Transp_IS110-like_N"/>
</dbReference>
<dbReference type="PANTHER" id="PTHR33055:SF15">
    <property type="entry name" value="TRANSPOSASE-RELATED"/>
    <property type="match status" value="1"/>
</dbReference>
<feature type="region of interest" description="Disordered" evidence="1">
    <location>
        <begin position="317"/>
        <end position="358"/>
    </location>
</feature>